<reference evidence="1" key="1">
    <citation type="submission" date="2016-10" db="EMBL/GenBank/DDBJ databases">
        <authorList>
            <person name="de Groot N.N."/>
        </authorList>
    </citation>
    <scope>NUCLEOTIDE SEQUENCE</scope>
</reference>
<sequence>MTIETNHKEIITGTLVIETNSFLIVPLGSETLVSPLNRIAKSGYFTKNFRKNI</sequence>
<name>A0A1W1BN47_9ZZZZ</name>
<dbReference type="AlphaFoldDB" id="A0A1W1BN47"/>
<protein>
    <submittedName>
        <fullName evidence="1">Uncharacterized protein</fullName>
    </submittedName>
</protein>
<gene>
    <name evidence="1" type="ORF">MNB_SM-5-67</name>
</gene>
<accession>A0A1W1BN47</accession>
<evidence type="ECO:0000313" key="1">
    <source>
        <dbReference type="EMBL" id="SFV54933.1"/>
    </source>
</evidence>
<organism evidence="1">
    <name type="scientific">hydrothermal vent metagenome</name>
    <dbReference type="NCBI Taxonomy" id="652676"/>
    <lineage>
        <taxon>unclassified sequences</taxon>
        <taxon>metagenomes</taxon>
        <taxon>ecological metagenomes</taxon>
    </lineage>
</organism>
<dbReference type="EMBL" id="FPHH01000030">
    <property type="protein sequence ID" value="SFV54933.1"/>
    <property type="molecule type" value="Genomic_DNA"/>
</dbReference>
<proteinExistence type="predicted"/>